<evidence type="ECO:0000256" key="4">
    <source>
        <dbReference type="RuleBase" id="RU003887"/>
    </source>
</evidence>
<dbReference type="PANTHER" id="PTHR47683:SF2">
    <property type="entry name" value="RNA-BINDING S4 DOMAIN-CONTAINING PROTEIN"/>
    <property type="match status" value="1"/>
</dbReference>
<dbReference type="Proteomes" id="UP001501047">
    <property type="component" value="Unassembled WGS sequence"/>
</dbReference>
<name>A0ABN1KWT0_CLOSU</name>
<evidence type="ECO:0000313" key="7">
    <source>
        <dbReference type="Proteomes" id="UP001501047"/>
    </source>
</evidence>
<sequence>MRLDKFLAGSFVETRKKSRDYIKEGKVKVNGEVITEPAIEIKESTDIIEYLHKVVAYREKVYYMFHKPAGCITARKDADNKTVFDFFHEVNMNGVFHVGRLDKDTEGLLLLTNDGSFDHQLMYPQKHVEKTYFFWALGSLDKEGRELLEKGISIGENEALTKPAKIEVVKCGNYKELELETNIREFYNMDSSRYDQPVVSGYLTISEGRKHQVKRMLKGVGCHVVYLKRISIGGLMLDETLKKGQYRMLTEEEIQKVLGKLN</sequence>
<dbReference type="EMBL" id="BAAACI010000008">
    <property type="protein sequence ID" value="GAA0777901.1"/>
    <property type="molecule type" value="Genomic_DNA"/>
</dbReference>
<dbReference type="InterPro" id="IPR036986">
    <property type="entry name" value="S4_RNA-bd_sf"/>
</dbReference>
<dbReference type="Gene3D" id="3.30.70.1560">
    <property type="entry name" value="Alpha-L RNA-binding motif"/>
    <property type="match status" value="1"/>
</dbReference>
<evidence type="ECO:0000256" key="1">
    <source>
        <dbReference type="ARBA" id="ARBA00008348"/>
    </source>
</evidence>
<dbReference type="Gene3D" id="3.30.70.580">
    <property type="entry name" value="Pseudouridine synthase I, catalytic domain, N-terminal subdomain"/>
    <property type="match status" value="1"/>
</dbReference>
<protein>
    <recommendedName>
        <fullName evidence="4">Pseudouridine synthase</fullName>
        <ecNumber evidence="4">5.4.99.-</ecNumber>
    </recommendedName>
</protein>
<dbReference type="SUPFAM" id="SSF55120">
    <property type="entry name" value="Pseudouridine synthase"/>
    <property type="match status" value="1"/>
</dbReference>
<dbReference type="PANTHER" id="PTHR47683">
    <property type="entry name" value="PSEUDOURIDINE SYNTHASE FAMILY PROTEIN-RELATED"/>
    <property type="match status" value="1"/>
</dbReference>
<dbReference type="RefSeq" id="WP_343827712.1">
    <property type="nucleotide sequence ID" value="NZ_BAAACI010000008.1"/>
</dbReference>
<dbReference type="SUPFAM" id="SSF55174">
    <property type="entry name" value="Alpha-L RNA-binding motif"/>
    <property type="match status" value="1"/>
</dbReference>
<dbReference type="InterPro" id="IPR050343">
    <property type="entry name" value="RsuA_PseudoU_synthase"/>
</dbReference>
<dbReference type="InterPro" id="IPR000748">
    <property type="entry name" value="PsdUridine_synth_RsuA/RluB/E/F"/>
</dbReference>
<dbReference type="EC" id="5.4.99.-" evidence="4"/>
<dbReference type="InterPro" id="IPR042092">
    <property type="entry name" value="PsdUridine_s_RsuA/RluB/E/F_cat"/>
</dbReference>
<accession>A0ABN1KWT0</accession>
<evidence type="ECO:0000256" key="3">
    <source>
        <dbReference type="PROSITE-ProRule" id="PRU00182"/>
    </source>
</evidence>
<dbReference type="PROSITE" id="PS01149">
    <property type="entry name" value="PSI_RSU"/>
    <property type="match status" value="1"/>
</dbReference>
<organism evidence="6 7">
    <name type="scientific">Clostridium subterminale</name>
    <dbReference type="NCBI Taxonomy" id="1550"/>
    <lineage>
        <taxon>Bacteria</taxon>
        <taxon>Bacillati</taxon>
        <taxon>Bacillota</taxon>
        <taxon>Clostridia</taxon>
        <taxon>Eubacteriales</taxon>
        <taxon>Clostridiaceae</taxon>
        <taxon>Clostridium</taxon>
    </lineage>
</organism>
<dbReference type="InterPro" id="IPR020094">
    <property type="entry name" value="TruA/RsuA/RluB/E/F_N"/>
</dbReference>
<feature type="domain" description="RNA-binding S4" evidence="5">
    <location>
        <begin position="1"/>
        <end position="60"/>
    </location>
</feature>
<dbReference type="Pfam" id="PF01479">
    <property type="entry name" value="S4"/>
    <property type="match status" value="1"/>
</dbReference>
<dbReference type="InterPro" id="IPR020103">
    <property type="entry name" value="PsdUridine_synth_cat_dom_sf"/>
</dbReference>
<evidence type="ECO:0000313" key="6">
    <source>
        <dbReference type="EMBL" id="GAA0777901.1"/>
    </source>
</evidence>
<evidence type="ECO:0000256" key="2">
    <source>
        <dbReference type="ARBA" id="ARBA00023235"/>
    </source>
</evidence>
<dbReference type="InterPro" id="IPR002942">
    <property type="entry name" value="S4_RNA-bd"/>
</dbReference>
<dbReference type="Gene3D" id="3.10.290.10">
    <property type="entry name" value="RNA-binding S4 domain"/>
    <property type="match status" value="1"/>
</dbReference>
<dbReference type="PROSITE" id="PS50889">
    <property type="entry name" value="S4"/>
    <property type="match status" value="1"/>
</dbReference>
<evidence type="ECO:0000259" key="5">
    <source>
        <dbReference type="SMART" id="SM00363"/>
    </source>
</evidence>
<keyword evidence="2 4" id="KW-0413">Isomerase</keyword>
<dbReference type="NCBIfam" id="TIGR00093">
    <property type="entry name" value="pseudouridine synthase"/>
    <property type="match status" value="1"/>
</dbReference>
<comment type="caution">
    <text evidence="6">The sequence shown here is derived from an EMBL/GenBank/DDBJ whole genome shotgun (WGS) entry which is preliminary data.</text>
</comment>
<comment type="similarity">
    <text evidence="1 4">Belongs to the pseudouridine synthase RsuA family.</text>
</comment>
<dbReference type="InterPro" id="IPR006145">
    <property type="entry name" value="PsdUridine_synth_RsuA/RluA"/>
</dbReference>
<dbReference type="SMART" id="SM00363">
    <property type="entry name" value="S4"/>
    <property type="match status" value="1"/>
</dbReference>
<keyword evidence="7" id="KW-1185">Reference proteome</keyword>
<dbReference type="Pfam" id="PF00849">
    <property type="entry name" value="PseudoU_synth_2"/>
    <property type="match status" value="1"/>
</dbReference>
<keyword evidence="3" id="KW-0694">RNA-binding</keyword>
<reference evidence="6 7" key="1">
    <citation type="journal article" date="2019" name="Int. J. Syst. Evol. Microbiol.">
        <title>The Global Catalogue of Microorganisms (GCM) 10K type strain sequencing project: providing services to taxonomists for standard genome sequencing and annotation.</title>
        <authorList>
            <consortium name="The Broad Institute Genomics Platform"/>
            <consortium name="The Broad Institute Genome Sequencing Center for Infectious Disease"/>
            <person name="Wu L."/>
            <person name="Ma J."/>
        </authorList>
    </citation>
    <scope>NUCLEOTIDE SEQUENCE [LARGE SCALE GENOMIC DNA]</scope>
    <source>
        <strain evidence="6 7">JCM 1417</strain>
    </source>
</reference>
<dbReference type="CDD" id="cd00165">
    <property type="entry name" value="S4"/>
    <property type="match status" value="1"/>
</dbReference>
<dbReference type="InterPro" id="IPR018496">
    <property type="entry name" value="PsdUridine_synth_RsuA/RluB_CS"/>
</dbReference>
<proteinExistence type="inferred from homology"/>
<gene>
    <name evidence="6" type="ORF">GCM10008908_33870</name>
</gene>